<name>A0A2P2PL31_RHIMU</name>
<dbReference type="EMBL" id="GGEC01074976">
    <property type="protein sequence ID" value="MBX55460.1"/>
    <property type="molecule type" value="Transcribed_RNA"/>
</dbReference>
<sequence length="62" mass="7412">MSPELTWYLFPLHLILCIKKLFAVYGLLVLDPYLRDFFFKAFFSGDSPLYQQEMHLSFLSFL</sequence>
<evidence type="ECO:0000313" key="2">
    <source>
        <dbReference type="EMBL" id="MBX55460.1"/>
    </source>
</evidence>
<protein>
    <submittedName>
        <fullName evidence="2">Uncharacterized protein</fullName>
    </submittedName>
</protein>
<evidence type="ECO:0000256" key="1">
    <source>
        <dbReference type="SAM" id="Phobius"/>
    </source>
</evidence>
<keyword evidence="1" id="KW-0812">Transmembrane</keyword>
<accession>A0A2P2PL31</accession>
<feature type="transmembrane region" description="Helical" evidence="1">
    <location>
        <begin position="6"/>
        <end position="30"/>
    </location>
</feature>
<proteinExistence type="predicted"/>
<keyword evidence="1" id="KW-0472">Membrane</keyword>
<keyword evidence="1" id="KW-1133">Transmembrane helix</keyword>
<reference evidence="2" key="1">
    <citation type="submission" date="2018-02" db="EMBL/GenBank/DDBJ databases">
        <title>Rhizophora mucronata_Transcriptome.</title>
        <authorList>
            <person name="Meera S.P."/>
            <person name="Sreeshan A."/>
            <person name="Augustine A."/>
        </authorList>
    </citation>
    <scope>NUCLEOTIDE SEQUENCE</scope>
    <source>
        <tissue evidence="2">Leaf</tissue>
    </source>
</reference>
<dbReference type="AlphaFoldDB" id="A0A2P2PL31"/>
<organism evidence="2">
    <name type="scientific">Rhizophora mucronata</name>
    <name type="common">Asiatic mangrove</name>
    <dbReference type="NCBI Taxonomy" id="61149"/>
    <lineage>
        <taxon>Eukaryota</taxon>
        <taxon>Viridiplantae</taxon>
        <taxon>Streptophyta</taxon>
        <taxon>Embryophyta</taxon>
        <taxon>Tracheophyta</taxon>
        <taxon>Spermatophyta</taxon>
        <taxon>Magnoliopsida</taxon>
        <taxon>eudicotyledons</taxon>
        <taxon>Gunneridae</taxon>
        <taxon>Pentapetalae</taxon>
        <taxon>rosids</taxon>
        <taxon>fabids</taxon>
        <taxon>Malpighiales</taxon>
        <taxon>Rhizophoraceae</taxon>
        <taxon>Rhizophora</taxon>
    </lineage>
</organism>